<name>A0A6J7W4X6_9CAUD</name>
<organism evidence="1">
    <name type="scientific">uncultured Caudovirales phage</name>
    <dbReference type="NCBI Taxonomy" id="2100421"/>
    <lineage>
        <taxon>Viruses</taxon>
        <taxon>Duplodnaviria</taxon>
        <taxon>Heunggongvirae</taxon>
        <taxon>Uroviricota</taxon>
        <taxon>Caudoviricetes</taxon>
        <taxon>Peduoviridae</taxon>
        <taxon>Maltschvirus</taxon>
        <taxon>Maltschvirus maltsch</taxon>
    </lineage>
</organism>
<evidence type="ECO:0000313" key="1">
    <source>
        <dbReference type="EMBL" id="CAB5150774.1"/>
    </source>
</evidence>
<protein>
    <submittedName>
        <fullName evidence="1">Uncharacterized protein</fullName>
    </submittedName>
</protein>
<sequence length="66" mass="7456">MEDLDAIWFCAGHGNVGIVKYVTKENEVKYYIGQCFGVDEKTDMNHILNWGSRFPADAGKLLFGDK</sequence>
<gene>
    <name evidence="1" type="ORF">UFOVP148_5</name>
</gene>
<proteinExistence type="predicted"/>
<dbReference type="EMBL" id="LR798197">
    <property type="protein sequence ID" value="CAB5150774.1"/>
    <property type="molecule type" value="Genomic_DNA"/>
</dbReference>
<accession>A0A6J7W4X6</accession>
<reference evidence="1" key="1">
    <citation type="submission" date="2020-05" db="EMBL/GenBank/DDBJ databases">
        <authorList>
            <person name="Chiriac C."/>
            <person name="Salcher M."/>
            <person name="Ghai R."/>
            <person name="Kavagutti S V."/>
        </authorList>
    </citation>
    <scope>NUCLEOTIDE SEQUENCE</scope>
</reference>